<organism evidence="1 2">
    <name type="scientific">Billgrantia ethanolica</name>
    <dbReference type="NCBI Taxonomy" id="2733486"/>
    <lineage>
        <taxon>Bacteria</taxon>
        <taxon>Pseudomonadati</taxon>
        <taxon>Pseudomonadota</taxon>
        <taxon>Gammaproteobacteria</taxon>
        <taxon>Oceanospirillales</taxon>
        <taxon>Halomonadaceae</taxon>
        <taxon>Billgrantia</taxon>
    </lineage>
</organism>
<name>A0ABS9A083_9GAMM</name>
<gene>
    <name evidence="1" type="ORF">HOP53_05145</name>
</gene>
<sequence length="315" mass="35966">MKRIFLHIGAHKSASTTIQRTLRANNELVETRYGFSFIGGQELKGTAVATHFRSIANKEILNQHDFAKSIKDAKEDLKRVLNNCGKNDVIISWEGILGHSSLDIYKGIYTHHLVVAESIKEIFGDELVNAIMVVRKQDAFIESCYLQQIKEQRSLSFDEFVEAIDIKNLSWHDVASSCHNKLPGKFTALPFELILELGTEVFIEKFLYILTKKRCSLNGFNVIKQANASFSEYGVRLSREILPKVSGVRKKEINRILFKEFSSDKYGKASFFNSFNRESLRLCLKEDSTLMFDHFLAPSLIKSGCSPELIKKYYC</sequence>
<dbReference type="InterPro" id="IPR027417">
    <property type="entry name" value="P-loop_NTPase"/>
</dbReference>
<evidence type="ECO:0000313" key="1">
    <source>
        <dbReference type="EMBL" id="MCE8002218.1"/>
    </source>
</evidence>
<proteinExistence type="predicted"/>
<reference evidence="1 2" key="1">
    <citation type="journal article" date="2021" name="Front. Microbiol.">
        <title>Aerobic Denitrification and Heterotrophic Sulfur Oxidation in the Genus Halomonas Revealed by Six Novel Species Characterizations and Genome-Based Analysis.</title>
        <authorList>
            <person name="Wang L."/>
            <person name="Shao Z."/>
        </authorList>
    </citation>
    <scope>NUCLEOTIDE SEQUENCE [LARGE SCALE GENOMIC DNA]</scope>
    <source>
        <strain evidence="1 2">MCCC 1A11081</strain>
    </source>
</reference>
<evidence type="ECO:0000313" key="2">
    <source>
        <dbReference type="Proteomes" id="UP001320168"/>
    </source>
</evidence>
<comment type="caution">
    <text evidence="1">The sequence shown here is derived from an EMBL/GenBank/DDBJ whole genome shotgun (WGS) entry which is preliminary data.</text>
</comment>
<accession>A0ABS9A083</accession>
<evidence type="ECO:0008006" key="3">
    <source>
        <dbReference type="Google" id="ProtNLM"/>
    </source>
</evidence>
<dbReference type="RefSeq" id="WP_234269012.1">
    <property type="nucleotide sequence ID" value="NZ_JABFTX010000001.1"/>
</dbReference>
<keyword evidence="2" id="KW-1185">Reference proteome</keyword>
<protein>
    <recommendedName>
        <fullName evidence="3">Sulfotransferase domain-containing protein</fullName>
    </recommendedName>
</protein>
<dbReference type="SUPFAM" id="SSF52540">
    <property type="entry name" value="P-loop containing nucleoside triphosphate hydrolases"/>
    <property type="match status" value="1"/>
</dbReference>
<dbReference type="EMBL" id="JABFTX010000001">
    <property type="protein sequence ID" value="MCE8002218.1"/>
    <property type="molecule type" value="Genomic_DNA"/>
</dbReference>
<dbReference type="Gene3D" id="3.40.50.300">
    <property type="entry name" value="P-loop containing nucleotide triphosphate hydrolases"/>
    <property type="match status" value="1"/>
</dbReference>
<dbReference type="Proteomes" id="UP001320168">
    <property type="component" value="Unassembled WGS sequence"/>
</dbReference>